<name>A0AAV9Y1C1_9CRYT</name>
<reference evidence="2 3" key="1">
    <citation type="submission" date="2023-10" db="EMBL/GenBank/DDBJ databases">
        <title>Comparative genomics analysis reveals potential genetic determinants of host preference in Cryptosporidium xiaoi.</title>
        <authorList>
            <person name="Xiao L."/>
            <person name="Li J."/>
        </authorList>
    </citation>
    <scope>NUCLEOTIDE SEQUENCE [LARGE SCALE GENOMIC DNA]</scope>
    <source>
        <strain evidence="2 3">52996</strain>
    </source>
</reference>
<dbReference type="Proteomes" id="UP001311799">
    <property type="component" value="Unassembled WGS sequence"/>
</dbReference>
<keyword evidence="1" id="KW-0472">Membrane</keyword>
<comment type="caution">
    <text evidence="2">The sequence shown here is derived from an EMBL/GenBank/DDBJ whole genome shotgun (WGS) entry which is preliminary data.</text>
</comment>
<gene>
    <name evidence="2" type="ORF">RS030_132051</name>
</gene>
<accession>A0AAV9Y1C1</accession>
<evidence type="ECO:0000256" key="1">
    <source>
        <dbReference type="SAM" id="Phobius"/>
    </source>
</evidence>
<evidence type="ECO:0000313" key="2">
    <source>
        <dbReference type="EMBL" id="KAK6590783.1"/>
    </source>
</evidence>
<proteinExistence type="predicted"/>
<protein>
    <submittedName>
        <fullName evidence="2">Uncharacterized protein</fullName>
    </submittedName>
</protein>
<dbReference type="EMBL" id="JAWDEY010000004">
    <property type="protein sequence ID" value="KAK6590783.1"/>
    <property type="molecule type" value="Genomic_DNA"/>
</dbReference>
<keyword evidence="1" id="KW-1133">Transmembrane helix</keyword>
<keyword evidence="1" id="KW-0812">Transmembrane</keyword>
<feature type="transmembrane region" description="Helical" evidence="1">
    <location>
        <begin position="6"/>
        <end position="30"/>
    </location>
</feature>
<sequence length="830" mass="96866">MYINEVVVFFLFFVFNSFYLFAPTLTPLVIAMEKRNTERSSFEIFKGIKMTSFNHTLSYKPEIYKVSRPAPFRLGILALLVSDFLLDNRLEVGSKLQDFDIIRFYEEILRQGGTRGISNFKDCCIDSCLFASFGSDQKYVETINDLSVTICEGICDHLLHFLSSIDQFFLPSSELFDVKIIDKGKHDVPIKNSKLNKKDEFSDFYSERASEELEDIEKIRHFSNENEDKMNLKNDTFDFTSDLDDNGPFNDVEIVNYMSEKDFELEDHDNVKSRLLLLWDVDRTLLDIFHLVNKGVVVGRVGKYNPFAMTLLFLMKERRQHDPRILEQYIVTFGAETIKKLQPSTLKKLCYSCWDIMRIYNRYFADESDSPIDQSFKRIIEAKEQNIISYMGEEYRFRNCPGPLKNLLYWRAKDIELFRNYIVASDDSLKNEYYDQSLMNISNFELEKNFRFPFKNREKGKIDEIVTILIDDTSSHVRLSCIEEYHKYNMIVFPVVPFFGLSIDERIEQEMKGSQPDTLTVDFPGSEFNRLKGVNSKYLPDIINTVLNNAPLNASANEISKAIREKISEHIPGRFAESQCNYDITNPKPVYFIFLSSCKFFNDIMTLFINLPESHPSYSDITFLLSNVDAWEFDETKKSKMCSKVSENIDRFVNVCERSNKNTKLTGSKSDKTEKILSRRVCSFDWKHKFYFGFAVSEMGGPIPLNALAISLLPRKKTIILNIEADHLFNHFPLKLYDNKFFYCTIKTNLFSSTFETIRKIPIAMKSTLKNISKKIRGLDRLSNEFEITFNSAKVFQDQLKNLFEKNDSGSSGKHHYKMYEEYINCIFVE</sequence>
<keyword evidence="3" id="KW-1185">Reference proteome</keyword>
<evidence type="ECO:0000313" key="3">
    <source>
        <dbReference type="Proteomes" id="UP001311799"/>
    </source>
</evidence>
<dbReference type="AlphaFoldDB" id="A0AAV9Y1C1"/>
<organism evidence="2 3">
    <name type="scientific">Cryptosporidium xiaoi</name>
    <dbReference type="NCBI Taxonomy" id="659607"/>
    <lineage>
        <taxon>Eukaryota</taxon>
        <taxon>Sar</taxon>
        <taxon>Alveolata</taxon>
        <taxon>Apicomplexa</taxon>
        <taxon>Conoidasida</taxon>
        <taxon>Coccidia</taxon>
        <taxon>Eucoccidiorida</taxon>
        <taxon>Eimeriorina</taxon>
        <taxon>Cryptosporidiidae</taxon>
        <taxon>Cryptosporidium</taxon>
    </lineage>
</organism>